<dbReference type="SUPFAM" id="SSF109854">
    <property type="entry name" value="DinB/YfiT-like putative metalloenzymes"/>
    <property type="match status" value="1"/>
</dbReference>
<organism evidence="4 5">
    <name type="scientific">Gemmatirosa kalamazoonensis</name>
    <dbReference type="NCBI Taxonomy" id="861299"/>
    <lineage>
        <taxon>Bacteria</taxon>
        <taxon>Pseudomonadati</taxon>
        <taxon>Gemmatimonadota</taxon>
        <taxon>Gemmatimonadia</taxon>
        <taxon>Gemmatimonadales</taxon>
        <taxon>Gemmatimonadaceae</taxon>
        <taxon>Gemmatirosa</taxon>
    </lineage>
</organism>
<keyword evidence="2 3" id="KW-0479">Metal-binding</keyword>
<keyword evidence="4" id="KW-0614">Plasmid</keyword>
<feature type="binding site" evidence="3">
    <location>
        <position position="140"/>
    </location>
    <ligand>
        <name>a divalent metal cation</name>
        <dbReference type="ChEBI" id="CHEBI:60240"/>
    </ligand>
</feature>
<comment type="similarity">
    <text evidence="1">Belongs to the DinB family.</text>
</comment>
<dbReference type="HOGENOM" id="CLU_1508520_0_0_0"/>
<sequence length="178" mass="19526">MAPAPDLRDTLLGAWRTNCRVTAFLVERIPPELWSEAVPGAPRRTVRGVAAHLHNARAQWLKTLGREHGITAPALVDRGRVSRADLLAALRRSGAGIESLIALGVGAGGVVPPSKGYVWRNLPLDVGHVLTYFVAHEAHHRGQIVMVARQLGHRLPREATDGLWQWTTRSREWAQADA</sequence>
<evidence type="ECO:0000313" key="5">
    <source>
        <dbReference type="Proteomes" id="UP000019151"/>
    </source>
</evidence>
<accession>W0RR57</accession>
<evidence type="ECO:0000256" key="2">
    <source>
        <dbReference type="ARBA" id="ARBA00022723"/>
    </source>
</evidence>
<feature type="binding site" evidence="3">
    <location>
        <position position="136"/>
    </location>
    <ligand>
        <name>a divalent metal cation</name>
        <dbReference type="ChEBI" id="CHEBI:60240"/>
    </ligand>
</feature>
<keyword evidence="5" id="KW-1185">Reference proteome</keyword>
<protein>
    <submittedName>
        <fullName evidence="4">DinB family protein</fullName>
    </submittedName>
</protein>
<dbReference type="Gene3D" id="1.20.120.450">
    <property type="entry name" value="dinb family like domain"/>
    <property type="match status" value="1"/>
</dbReference>
<dbReference type="InterPro" id="IPR034660">
    <property type="entry name" value="DinB/YfiT-like"/>
</dbReference>
<proteinExistence type="inferred from homology"/>
<gene>
    <name evidence="4" type="ORF">J421_5255</name>
</gene>
<evidence type="ECO:0000256" key="1">
    <source>
        <dbReference type="ARBA" id="ARBA00008635"/>
    </source>
</evidence>
<dbReference type="InParanoid" id="W0RR57"/>
<name>W0RR57_9BACT</name>
<reference evidence="4 5" key="1">
    <citation type="journal article" date="2014" name="Genome Announc.">
        <title>Genome Sequence and Methylome of Soil Bacterium Gemmatirosa kalamazoonensis KBS708T, a Member of the Rarely Cultivated Gemmatimonadetes Phylum.</title>
        <authorList>
            <person name="Debruyn J.M."/>
            <person name="Radosevich M."/>
            <person name="Wommack K.E."/>
            <person name="Polson S.W."/>
            <person name="Hauser L.J."/>
            <person name="Fawaz M.N."/>
            <person name="Korlach J."/>
            <person name="Tsai Y.C."/>
        </authorList>
    </citation>
    <scope>NUCLEOTIDE SEQUENCE [LARGE SCALE GENOMIC DNA]</scope>
    <source>
        <strain evidence="4 5">KBS708</strain>
        <plasmid evidence="5">Plasmid 1</plasmid>
    </source>
</reference>
<evidence type="ECO:0000313" key="4">
    <source>
        <dbReference type="EMBL" id="AHG92790.1"/>
    </source>
</evidence>
<dbReference type="AlphaFoldDB" id="W0RR57"/>
<dbReference type="KEGG" id="gba:J421_5255"/>
<evidence type="ECO:0000256" key="3">
    <source>
        <dbReference type="PIRSR" id="PIRSR607837-1"/>
    </source>
</evidence>
<geneLocation type="plasmid" evidence="4 5">
    <name>1</name>
</geneLocation>
<dbReference type="InterPro" id="IPR007837">
    <property type="entry name" value="DinB"/>
</dbReference>
<dbReference type="RefSeq" id="WP_025414117.1">
    <property type="nucleotide sequence ID" value="NZ_CP007129.1"/>
</dbReference>
<dbReference type="Proteomes" id="UP000019151">
    <property type="component" value="Plasmid 1"/>
</dbReference>
<dbReference type="OrthoDB" id="121670at2"/>
<dbReference type="Pfam" id="PF05163">
    <property type="entry name" value="DinB"/>
    <property type="match status" value="1"/>
</dbReference>
<dbReference type="GO" id="GO:0046872">
    <property type="term" value="F:metal ion binding"/>
    <property type="evidence" value="ECO:0007669"/>
    <property type="project" value="UniProtKB-KW"/>
</dbReference>
<dbReference type="EMBL" id="CP007129">
    <property type="protein sequence ID" value="AHG92790.1"/>
    <property type="molecule type" value="Genomic_DNA"/>
</dbReference>